<dbReference type="RefSeq" id="WP_344199841.1">
    <property type="nucleotide sequence ID" value="NZ_BAAAND010000012.1"/>
</dbReference>
<dbReference type="Pfam" id="PF06475">
    <property type="entry name" value="Glycolipid_bind"/>
    <property type="match status" value="1"/>
</dbReference>
<name>A0ABP4QH24_9ACTN</name>
<evidence type="ECO:0000313" key="2">
    <source>
        <dbReference type="Proteomes" id="UP001500190"/>
    </source>
</evidence>
<comment type="caution">
    <text evidence="1">The sequence shown here is derived from an EMBL/GenBank/DDBJ whole genome shotgun (WGS) entry which is preliminary data.</text>
</comment>
<dbReference type="Proteomes" id="UP001500190">
    <property type="component" value="Unassembled WGS sequence"/>
</dbReference>
<proteinExistence type="predicted"/>
<keyword evidence="2" id="KW-1185">Reference proteome</keyword>
<dbReference type="InterPro" id="IPR009467">
    <property type="entry name" value="Glycolipid-bd_prot_put"/>
</dbReference>
<accession>A0ABP4QH24</accession>
<reference evidence="2" key="1">
    <citation type="journal article" date="2019" name="Int. J. Syst. Evol. Microbiol.">
        <title>The Global Catalogue of Microorganisms (GCM) 10K type strain sequencing project: providing services to taxonomists for standard genome sequencing and annotation.</title>
        <authorList>
            <consortium name="The Broad Institute Genomics Platform"/>
            <consortium name="The Broad Institute Genome Sequencing Center for Infectious Disease"/>
            <person name="Wu L."/>
            <person name="Ma J."/>
        </authorList>
    </citation>
    <scope>NUCLEOTIDE SEQUENCE [LARGE SCALE GENOMIC DNA]</scope>
    <source>
        <strain evidence="2">JCM 14304</strain>
    </source>
</reference>
<evidence type="ECO:0000313" key="1">
    <source>
        <dbReference type="EMBL" id="GAA1610912.1"/>
    </source>
</evidence>
<organism evidence="1 2">
    <name type="scientific">Kribbella karoonensis</name>
    <dbReference type="NCBI Taxonomy" id="324851"/>
    <lineage>
        <taxon>Bacteria</taxon>
        <taxon>Bacillati</taxon>
        <taxon>Actinomycetota</taxon>
        <taxon>Actinomycetes</taxon>
        <taxon>Propionibacteriales</taxon>
        <taxon>Kribbellaceae</taxon>
        <taxon>Kribbella</taxon>
    </lineage>
</organism>
<sequence length="188" mass="20725">MELQGLPAAASWIHTGARRGFEVLFTAPGRLRGRTTARENDSTWSVGYDITVAADWATTAVRAMNSTAAGDRETVLERHGHTWTVDGSPRPDLDGCLDVDFESSAVTNTLPVHRLTFVAGSPLDVPAAFVRADDLSVERLEQRYTLLRSSAEQYVFHYESPTFDFGCTLTFDTSGLVLEYPDIATRDH</sequence>
<gene>
    <name evidence="1" type="ORF">GCM10009742_71970</name>
</gene>
<protein>
    <submittedName>
        <fullName evidence="1">Glycolipid-binding domain-containing protein</fullName>
    </submittedName>
</protein>
<dbReference type="EMBL" id="BAAAND010000012">
    <property type="protein sequence ID" value="GAA1610912.1"/>
    <property type="molecule type" value="Genomic_DNA"/>
</dbReference>
<dbReference type="SUPFAM" id="SSF159275">
    <property type="entry name" value="PA1994-like"/>
    <property type="match status" value="1"/>
</dbReference>